<organism evidence="2 3">
    <name type="scientific">Rhododendron griersonianum</name>
    <dbReference type="NCBI Taxonomy" id="479676"/>
    <lineage>
        <taxon>Eukaryota</taxon>
        <taxon>Viridiplantae</taxon>
        <taxon>Streptophyta</taxon>
        <taxon>Embryophyta</taxon>
        <taxon>Tracheophyta</taxon>
        <taxon>Spermatophyta</taxon>
        <taxon>Magnoliopsida</taxon>
        <taxon>eudicotyledons</taxon>
        <taxon>Gunneridae</taxon>
        <taxon>Pentapetalae</taxon>
        <taxon>asterids</taxon>
        <taxon>Ericales</taxon>
        <taxon>Ericaceae</taxon>
        <taxon>Ericoideae</taxon>
        <taxon>Rhodoreae</taxon>
        <taxon>Rhododendron</taxon>
    </lineage>
</organism>
<dbReference type="Pfam" id="PF08268">
    <property type="entry name" value="FBA_3"/>
    <property type="match status" value="1"/>
</dbReference>
<dbReference type="AlphaFoldDB" id="A0AAV6L8L7"/>
<dbReference type="PANTHER" id="PTHR31672">
    <property type="entry name" value="BNACNNG10540D PROTEIN"/>
    <property type="match status" value="1"/>
</dbReference>
<dbReference type="NCBIfam" id="TIGR01640">
    <property type="entry name" value="F_box_assoc_1"/>
    <property type="match status" value="1"/>
</dbReference>
<evidence type="ECO:0000313" key="2">
    <source>
        <dbReference type="EMBL" id="KAG5560591.1"/>
    </source>
</evidence>
<dbReference type="Proteomes" id="UP000823749">
    <property type="component" value="Chromosome 2"/>
</dbReference>
<accession>A0AAV6L8L7</accession>
<dbReference type="InterPro" id="IPR013187">
    <property type="entry name" value="F-box-assoc_dom_typ3"/>
</dbReference>
<dbReference type="InterPro" id="IPR017451">
    <property type="entry name" value="F-box-assoc_interact_dom"/>
</dbReference>
<evidence type="ECO:0000259" key="1">
    <source>
        <dbReference type="Pfam" id="PF08268"/>
    </source>
</evidence>
<reference evidence="2" key="1">
    <citation type="submission" date="2020-08" db="EMBL/GenBank/DDBJ databases">
        <title>Plant Genome Project.</title>
        <authorList>
            <person name="Zhang R.-G."/>
        </authorList>
    </citation>
    <scope>NUCLEOTIDE SEQUENCE</scope>
    <source>
        <strain evidence="2">WSP0</strain>
        <tissue evidence="2">Leaf</tissue>
    </source>
</reference>
<dbReference type="InterPro" id="IPR011043">
    <property type="entry name" value="Gal_Oxase/kelch_b-propeller"/>
</dbReference>
<dbReference type="SUPFAM" id="SSF50965">
    <property type="entry name" value="Galactose oxidase, central domain"/>
    <property type="match status" value="1"/>
</dbReference>
<name>A0AAV6L8L7_9ERIC</name>
<proteinExistence type="predicted"/>
<gene>
    <name evidence="2" type="ORF">RHGRI_003798</name>
</gene>
<dbReference type="InterPro" id="IPR050796">
    <property type="entry name" value="SCF_F-box_component"/>
</dbReference>
<dbReference type="EMBL" id="JACTNZ010000002">
    <property type="protein sequence ID" value="KAG5560591.1"/>
    <property type="molecule type" value="Genomic_DNA"/>
</dbReference>
<evidence type="ECO:0000313" key="3">
    <source>
        <dbReference type="Proteomes" id="UP000823749"/>
    </source>
</evidence>
<feature type="domain" description="F-box associated beta-propeller type 3" evidence="1">
    <location>
        <begin position="299"/>
        <end position="434"/>
    </location>
</feature>
<sequence length="445" mass="49795">MLSLAMAELLRPPPPNFFCCIEPVGAGNYLYYVVDGKLIAANMKTQRHFEGKIKGSRLEVPKGFCFTCEFGGVEGPQLVHLGGKDFCFFELETVRSSGRTRVGCTKFRVSKLVRPPPGRPEGETGCLKGSVVSSFAYVVDQPLAFAGHGLLLISTIPSEIILDDVAGCLVTASSHTVALDSKLSKFRLHLSVIVSDVMDQAFWPLIKFCAEYITCCACFEQLHAKYYIRWNSSKDGMPVRINDDEVEEEVAGAPPKPKVIMNMSRKINFEELLLRSDDDPLDFKSRSKFSTIMYEQCDAAVGLDFPFDKTANGVEIVGSCNGLVCIAIRSKTLSIWNPSTRKFRILPDIEVPWWNRFTVYQRSRFPVCGFGYDESIDDYKVVLIFQAQVNWEYKNTAVVYTLRTDSWRTIGDCPHQVNGSGEFVSGVLHWIGHKEIGDIILSLLI</sequence>
<protein>
    <recommendedName>
        <fullName evidence="1">F-box associated beta-propeller type 3 domain-containing protein</fullName>
    </recommendedName>
</protein>
<comment type="caution">
    <text evidence="2">The sequence shown here is derived from an EMBL/GenBank/DDBJ whole genome shotgun (WGS) entry which is preliminary data.</text>
</comment>
<keyword evidence="3" id="KW-1185">Reference proteome</keyword>
<dbReference type="PANTHER" id="PTHR31672:SF13">
    <property type="entry name" value="F-BOX PROTEIN CPR30-LIKE"/>
    <property type="match status" value="1"/>
</dbReference>